<protein>
    <submittedName>
        <fullName evidence="1">Uncharacterized protein</fullName>
    </submittedName>
</protein>
<organism evidence="1 2">
    <name type="scientific">Daphnia magna</name>
    <dbReference type="NCBI Taxonomy" id="35525"/>
    <lineage>
        <taxon>Eukaryota</taxon>
        <taxon>Metazoa</taxon>
        <taxon>Ecdysozoa</taxon>
        <taxon>Arthropoda</taxon>
        <taxon>Crustacea</taxon>
        <taxon>Branchiopoda</taxon>
        <taxon>Diplostraca</taxon>
        <taxon>Cladocera</taxon>
        <taxon>Anomopoda</taxon>
        <taxon>Daphniidae</taxon>
        <taxon>Daphnia</taxon>
    </lineage>
</organism>
<keyword evidence="2" id="KW-1185">Reference proteome</keyword>
<dbReference type="Proteomes" id="UP001234178">
    <property type="component" value="Unassembled WGS sequence"/>
</dbReference>
<gene>
    <name evidence="1" type="ORF">OUZ56_011019</name>
</gene>
<name>A0ABQ9YZH4_9CRUS</name>
<evidence type="ECO:0000313" key="2">
    <source>
        <dbReference type="Proteomes" id="UP001234178"/>
    </source>
</evidence>
<accession>A0ABQ9YZH4</accession>
<sequence length="130" mass="14881">MWSLSRSTVLTHTAAITFGFCLTYIFDSVRLSSHVSFTKIQPHIPEEDSNAERCLANLKVKAATRMAEVDFSHSSRKTIYFQDPLRKISGFEMPRSRGLALNYKFRIRKTFQQLKSTFLTRIKVLPGCGC</sequence>
<reference evidence="1 2" key="1">
    <citation type="journal article" date="2023" name="Nucleic Acids Res.">
        <title>The hologenome of Daphnia magna reveals possible DNA methylation and microbiome-mediated evolution of the host genome.</title>
        <authorList>
            <person name="Chaturvedi A."/>
            <person name="Li X."/>
            <person name="Dhandapani V."/>
            <person name="Marshall H."/>
            <person name="Kissane S."/>
            <person name="Cuenca-Cambronero M."/>
            <person name="Asole G."/>
            <person name="Calvet F."/>
            <person name="Ruiz-Romero M."/>
            <person name="Marangio P."/>
            <person name="Guigo R."/>
            <person name="Rago D."/>
            <person name="Mirbahai L."/>
            <person name="Eastwood N."/>
            <person name="Colbourne J.K."/>
            <person name="Zhou J."/>
            <person name="Mallon E."/>
            <person name="Orsini L."/>
        </authorList>
    </citation>
    <scope>NUCLEOTIDE SEQUENCE [LARGE SCALE GENOMIC DNA]</scope>
    <source>
        <strain evidence="1">LRV0_1</strain>
    </source>
</reference>
<proteinExistence type="predicted"/>
<dbReference type="EMBL" id="JAOYFB010000002">
    <property type="protein sequence ID" value="KAK4005898.1"/>
    <property type="molecule type" value="Genomic_DNA"/>
</dbReference>
<comment type="caution">
    <text evidence="1">The sequence shown here is derived from an EMBL/GenBank/DDBJ whole genome shotgun (WGS) entry which is preliminary data.</text>
</comment>
<evidence type="ECO:0000313" key="1">
    <source>
        <dbReference type="EMBL" id="KAK4005898.1"/>
    </source>
</evidence>